<comment type="caution">
    <text evidence="5">The sequence shown here is derived from an EMBL/GenBank/DDBJ whole genome shotgun (WGS) entry which is preliminary data.</text>
</comment>
<dbReference type="Pfam" id="PF20419">
    <property type="entry name" value="DUF6701"/>
    <property type="match status" value="1"/>
</dbReference>
<dbReference type="Pfam" id="PF23981">
    <property type="entry name" value="DUF7305"/>
    <property type="match status" value="1"/>
</dbReference>
<dbReference type="RefSeq" id="WP_184684308.1">
    <property type="nucleotide sequence ID" value="NZ_JACHLL010000005.1"/>
</dbReference>
<dbReference type="InterPro" id="IPR013320">
    <property type="entry name" value="ConA-like_dom_sf"/>
</dbReference>
<feature type="domain" description="DUF7305" evidence="4">
    <location>
        <begin position="136"/>
        <end position="275"/>
    </location>
</feature>
<feature type="domain" description="DUF6701" evidence="3">
    <location>
        <begin position="609"/>
        <end position="1201"/>
    </location>
</feature>
<proteinExistence type="predicted"/>
<evidence type="ECO:0000256" key="1">
    <source>
        <dbReference type="SAM" id="MobiDB-lite"/>
    </source>
</evidence>
<feature type="chain" id="PRO_5030897924" evidence="2">
    <location>
        <begin position="19"/>
        <end position="1204"/>
    </location>
</feature>
<dbReference type="AlphaFoldDB" id="A0A7X0EVB5"/>
<gene>
    <name evidence="5" type="ORF">HNP49_002832</name>
</gene>
<reference evidence="5 6" key="1">
    <citation type="submission" date="2020-08" db="EMBL/GenBank/DDBJ databases">
        <title>Functional genomics of gut bacteria from endangered species of beetles.</title>
        <authorList>
            <person name="Carlos-Shanley C."/>
        </authorList>
    </citation>
    <scope>NUCLEOTIDE SEQUENCE [LARGE SCALE GENOMIC DNA]</scope>
    <source>
        <strain evidence="5 6">S00202</strain>
    </source>
</reference>
<evidence type="ECO:0000259" key="3">
    <source>
        <dbReference type="Pfam" id="PF20419"/>
    </source>
</evidence>
<dbReference type="Pfam" id="PF13385">
    <property type="entry name" value="Laminin_G_3"/>
    <property type="match status" value="1"/>
</dbReference>
<dbReference type="InterPro" id="IPR046524">
    <property type="entry name" value="DUF6701"/>
</dbReference>
<sequence length="1204" mass="124564">MRVFGLFLLMLLSPWAQALVGNCPSNFPDGLQTPYIGNAAQKGGIVFDYNAQLLGNPDSVLAAKTVNRNAGSTLLTCSGAHCTASGIAAPIQDPGSFPDTSAYTATVNVPYASTQTLAGNGVNQYRSITLNDSAQLTVNGSSQTFFIDQLNLASSSTLRLSPGDYWVRALTTGYQSQIQVQGSGQVRLFVRDNWTLASSALLNSPAINTAGSANNLYLFSYGSLTLNNQATLSGYVYSANQQGANQAVTLDSPSYVFGALSGENISLASNARVTYVAPSGNCGVVTSQYWWALDEAQWTGATGEVLESTGTGLAGRGLGGAQTANATPALSGSPGTCGYGVMTGGSSRVEIADNNGVDFNTQLSMGLWIRPTQTPSSTVVILRKGTNYQLALDSSRRLVLTTRFSYGLFGGGETLTVTSSSALPLNTWSHVGFSLDFFEEFLVADYITGRIFINGVQSASGQSSAQLFGATTPNSSVLQIGGTGSTGFTGWLDEVRLDQQLLVASDFAAQMAYRHACPTVAAVDHYELVYASSQALTCNPLDVTVRACQNSSCSSLYASPVTVNLTPSGTPNNWSATPVTFTGSSALQFQRTTAGTSTLGLTATPAASNATQCIVGGVSASCAVTFASSGFILNVPNILANKPTAATLQAVKDDGTQTCVPAWQGDRTVNFTRTYSNPASGTLPVQINGATVTSNTPLTLSFDSTASAALTVRYADAGLISLGASYSGSSGLDAGLVLTGNDDFVSKPYGLLLQTDTAAGCTAADISCPLYPGGVRAGDSFSLRIKAVAWQSDGEALTAAALADNSVTPNFQLNGIALASQVQAPVGGSNGALGVSSYNHGLGAQTALSNQSISEVGVFRIAATPPANAYFGETVSATVSGLVGRFAPAFLQASGEAALTPSCGTAFSYQGQPMAFASGQDPRLTVTAFNRQNVVTGNYDRGDFWRLSLPGRDDYLSVTGKASLDTPGRLQAQGTLTTSQSGADGGDGARTWRWSGEQLLYTPATVPLADDLPFNAAIRQGFSASALTDADGACVRSGSTCQTYSYDFSGSQVRLGRLSIGNAHGSELQPLALPLRLESWQGSSTGLFQLESADTCTAAVLGQPELGVTTGNLSAGDTTASLSSPALTAAQGLISLTAPGAGNDGSVLVGLRTPTACIAGQANCLPDWLWYDWRGNGREAPQGLATFGVYRGAAPLIYRRELYR</sequence>
<accession>A0A7X0EVB5</accession>
<keyword evidence="2" id="KW-0732">Signal</keyword>
<name>A0A7X0EVB5_9PSED</name>
<dbReference type="SUPFAM" id="SSF49899">
    <property type="entry name" value="Concanavalin A-like lectins/glucanases"/>
    <property type="match status" value="1"/>
</dbReference>
<feature type="compositionally biased region" description="Polar residues" evidence="1">
    <location>
        <begin position="972"/>
        <end position="982"/>
    </location>
</feature>
<evidence type="ECO:0000259" key="4">
    <source>
        <dbReference type="Pfam" id="PF23981"/>
    </source>
</evidence>
<feature type="region of interest" description="Disordered" evidence="1">
    <location>
        <begin position="967"/>
        <end position="988"/>
    </location>
</feature>
<evidence type="ECO:0000256" key="2">
    <source>
        <dbReference type="SAM" id="SignalP"/>
    </source>
</evidence>
<dbReference type="EMBL" id="JACHLL010000005">
    <property type="protein sequence ID" value="MBB6342650.1"/>
    <property type="molecule type" value="Genomic_DNA"/>
</dbReference>
<evidence type="ECO:0000313" key="6">
    <source>
        <dbReference type="Proteomes" id="UP000557193"/>
    </source>
</evidence>
<feature type="signal peptide" evidence="2">
    <location>
        <begin position="1"/>
        <end position="18"/>
    </location>
</feature>
<evidence type="ECO:0000313" key="5">
    <source>
        <dbReference type="EMBL" id="MBB6342650.1"/>
    </source>
</evidence>
<organism evidence="5 6">
    <name type="scientific">Pseudomonas fluvialis</name>
    <dbReference type="NCBI Taxonomy" id="1793966"/>
    <lineage>
        <taxon>Bacteria</taxon>
        <taxon>Pseudomonadati</taxon>
        <taxon>Pseudomonadota</taxon>
        <taxon>Gammaproteobacteria</taxon>
        <taxon>Pseudomonadales</taxon>
        <taxon>Pseudomonadaceae</taxon>
        <taxon>Pseudomonas</taxon>
    </lineage>
</organism>
<dbReference type="Gene3D" id="2.60.120.200">
    <property type="match status" value="1"/>
</dbReference>
<dbReference type="Proteomes" id="UP000557193">
    <property type="component" value="Unassembled WGS sequence"/>
</dbReference>
<dbReference type="InterPro" id="IPR055729">
    <property type="entry name" value="DUF7305"/>
</dbReference>
<protein>
    <submittedName>
        <fullName evidence="5">MSHA biogenesis protein MshQ</fullName>
    </submittedName>
</protein>
<keyword evidence="6" id="KW-1185">Reference proteome</keyword>